<dbReference type="PROSITE" id="PS50972">
    <property type="entry name" value="PTERIN_BINDING"/>
    <property type="match status" value="1"/>
</dbReference>
<dbReference type="UniPathway" id="UPA00077">
    <property type="reaction ID" value="UER00156"/>
</dbReference>
<dbReference type="FunFam" id="3.20.20.20:FF:000006">
    <property type="entry name" value="Dihydropteroate synthase"/>
    <property type="match status" value="1"/>
</dbReference>
<dbReference type="Proteomes" id="UP000282211">
    <property type="component" value="Unassembled WGS sequence"/>
</dbReference>
<dbReference type="RefSeq" id="WP_121099522.1">
    <property type="nucleotide sequence ID" value="NZ_RBII01000001.1"/>
</dbReference>
<dbReference type="GO" id="GO:0004156">
    <property type="term" value="F:dihydropteroate synthase activity"/>
    <property type="evidence" value="ECO:0007669"/>
    <property type="project" value="UniProtKB-EC"/>
</dbReference>
<comment type="catalytic activity">
    <reaction evidence="1">
        <text>(7,8-dihydropterin-6-yl)methyl diphosphate + 4-aminobenzoate = 7,8-dihydropteroate + diphosphate</text>
        <dbReference type="Rhea" id="RHEA:19949"/>
        <dbReference type="ChEBI" id="CHEBI:17836"/>
        <dbReference type="ChEBI" id="CHEBI:17839"/>
        <dbReference type="ChEBI" id="CHEBI:33019"/>
        <dbReference type="ChEBI" id="CHEBI:72950"/>
        <dbReference type="EC" id="2.5.1.15"/>
    </reaction>
</comment>
<keyword evidence="9 12" id="KW-0460">Magnesium</keyword>
<comment type="similarity">
    <text evidence="4 12">Belongs to the DHPS family.</text>
</comment>
<comment type="function">
    <text evidence="12">Catalyzes the condensation of para-aminobenzoate (pABA) with 6-hydroxymethyl-7,8-dihydropterin diphosphate (DHPt-PP) to form 7,8-dihydropteroate (H2Pte), the immediate precursor of folate derivatives.</text>
</comment>
<evidence type="ECO:0000256" key="4">
    <source>
        <dbReference type="ARBA" id="ARBA00009503"/>
    </source>
</evidence>
<dbReference type="InterPro" id="IPR006390">
    <property type="entry name" value="DHP_synth_dom"/>
</dbReference>
<dbReference type="FunCoup" id="A0A420WL81">
    <property type="interactions" value="462"/>
</dbReference>
<dbReference type="PROSITE" id="PS00793">
    <property type="entry name" value="DHPS_2"/>
    <property type="match status" value="1"/>
</dbReference>
<dbReference type="NCBIfam" id="TIGR01496">
    <property type="entry name" value="DHPS"/>
    <property type="match status" value="1"/>
</dbReference>
<dbReference type="InParanoid" id="A0A420WL81"/>
<keyword evidence="8 12" id="KW-0479">Metal-binding</keyword>
<dbReference type="PANTHER" id="PTHR20941:SF1">
    <property type="entry name" value="FOLIC ACID SYNTHESIS PROTEIN FOL1"/>
    <property type="match status" value="1"/>
</dbReference>
<dbReference type="GO" id="GO:0046656">
    <property type="term" value="P:folic acid biosynthetic process"/>
    <property type="evidence" value="ECO:0007669"/>
    <property type="project" value="UniProtKB-KW"/>
</dbReference>
<proteinExistence type="inferred from homology"/>
<dbReference type="GO" id="GO:0046654">
    <property type="term" value="P:tetrahydrofolate biosynthetic process"/>
    <property type="evidence" value="ECO:0007669"/>
    <property type="project" value="UniProtKB-UniPathway"/>
</dbReference>
<evidence type="ECO:0000256" key="12">
    <source>
        <dbReference type="RuleBase" id="RU361205"/>
    </source>
</evidence>
<dbReference type="OrthoDB" id="9811744at2"/>
<evidence type="ECO:0000259" key="13">
    <source>
        <dbReference type="PROSITE" id="PS50972"/>
    </source>
</evidence>
<evidence type="ECO:0000256" key="2">
    <source>
        <dbReference type="ARBA" id="ARBA00001946"/>
    </source>
</evidence>
<keyword evidence="7 12" id="KW-0808">Transferase</keyword>
<evidence type="ECO:0000256" key="3">
    <source>
        <dbReference type="ARBA" id="ARBA00004763"/>
    </source>
</evidence>
<dbReference type="InterPro" id="IPR000489">
    <property type="entry name" value="Pterin-binding_dom"/>
</dbReference>
<keyword evidence="10 12" id="KW-0289">Folate biosynthesis</keyword>
<evidence type="ECO:0000256" key="11">
    <source>
        <dbReference type="ARBA" id="ARBA00030193"/>
    </source>
</evidence>
<accession>A0A420WL81</accession>
<dbReference type="InterPro" id="IPR045031">
    <property type="entry name" value="DHP_synth-like"/>
</dbReference>
<reference evidence="14 15" key="1">
    <citation type="submission" date="2018-10" db="EMBL/GenBank/DDBJ databases">
        <title>Genomic Encyclopedia of Type Strains, Phase IV (KMG-IV): sequencing the most valuable type-strain genomes for metagenomic binning, comparative biology and taxonomic classification.</title>
        <authorList>
            <person name="Goeker M."/>
        </authorList>
    </citation>
    <scope>NUCLEOTIDE SEQUENCE [LARGE SCALE GENOMIC DNA]</scope>
    <source>
        <strain evidence="14 15">DSM 22008</strain>
    </source>
</reference>
<keyword evidence="15" id="KW-1185">Reference proteome</keyword>
<feature type="domain" description="Pterin-binding" evidence="13">
    <location>
        <begin position="6"/>
        <end position="264"/>
    </location>
</feature>
<evidence type="ECO:0000256" key="10">
    <source>
        <dbReference type="ARBA" id="ARBA00022909"/>
    </source>
</evidence>
<sequence>MTFKHPQIMGILNVTPDSFSDGGRFDSLELGVKRAIRLIEDGADIIDIGGESTRPGAEEISIEEEVRRTVPVIAALREATRDYEIDPIISIDTRKPQVAEAAILAGADIWNDVTALSFDASSEQIAADLACPVIIMHMQGSPETMQHNPHYGNPVAEVKDYLAKRIDALDFAGVELKNITIDPGIGFGKRLEDNLALFKHLSDFKSLGCPILMGASRKSFIGRIDGSRAEDRLGGSLAAALWSAQAGAEILRVHDVSETVQAVKVWHAMSAYDA</sequence>
<dbReference type="SUPFAM" id="SSF51717">
    <property type="entry name" value="Dihydropteroate synthetase-like"/>
    <property type="match status" value="1"/>
</dbReference>
<dbReference type="AlphaFoldDB" id="A0A420WL81"/>
<evidence type="ECO:0000256" key="5">
    <source>
        <dbReference type="ARBA" id="ARBA00012458"/>
    </source>
</evidence>
<dbReference type="PANTHER" id="PTHR20941">
    <property type="entry name" value="FOLATE SYNTHESIS PROTEINS"/>
    <property type="match status" value="1"/>
</dbReference>
<dbReference type="GO" id="GO:0046872">
    <property type="term" value="F:metal ion binding"/>
    <property type="evidence" value="ECO:0007669"/>
    <property type="project" value="UniProtKB-KW"/>
</dbReference>
<comment type="caution">
    <text evidence="14">The sequence shown here is derived from an EMBL/GenBank/DDBJ whole genome shotgun (WGS) entry which is preliminary data.</text>
</comment>
<dbReference type="GO" id="GO:0005829">
    <property type="term" value="C:cytosol"/>
    <property type="evidence" value="ECO:0007669"/>
    <property type="project" value="TreeGrafter"/>
</dbReference>
<dbReference type="Pfam" id="PF00809">
    <property type="entry name" value="Pterin_bind"/>
    <property type="match status" value="1"/>
</dbReference>
<dbReference type="PROSITE" id="PS00792">
    <property type="entry name" value="DHPS_1"/>
    <property type="match status" value="1"/>
</dbReference>
<comment type="cofactor">
    <cofactor evidence="2 12">
        <name>Mg(2+)</name>
        <dbReference type="ChEBI" id="CHEBI:18420"/>
    </cofactor>
</comment>
<dbReference type="Gene3D" id="3.20.20.20">
    <property type="entry name" value="Dihydropteroate synthase-like"/>
    <property type="match status" value="1"/>
</dbReference>
<dbReference type="EMBL" id="RBII01000001">
    <property type="protein sequence ID" value="RKQ71783.1"/>
    <property type="molecule type" value="Genomic_DNA"/>
</dbReference>
<protein>
    <recommendedName>
        <fullName evidence="6 12">Dihydropteroate synthase</fullName>
        <shortName evidence="12">DHPS</shortName>
        <ecNumber evidence="5 12">2.5.1.15</ecNumber>
    </recommendedName>
    <alternativeName>
        <fullName evidence="11 12">Dihydropteroate pyrophosphorylase</fullName>
    </alternativeName>
</protein>
<evidence type="ECO:0000313" key="15">
    <source>
        <dbReference type="Proteomes" id="UP000282211"/>
    </source>
</evidence>
<gene>
    <name evidence="14" type="ORF">DES40_1113</name>
</gene>
<evidence type="ECO:0000256" key="8">
    <source>
        <dbReference type="ARBA" id="ARBA00022723"/>
    </source>
</evidence>
<name>A0A420WL81_9PROT</name>
<dbReference type="CDD" id="cd00739">
    <property type="entry name" value="DHPS"/>
    <property type="match status" value="1"/>
</dbReference>
<evidence type="ECO:0000256" key="6">
    <source>
        <dbReference type="ARBA" id="ARBA00016919"/>
    </source>
</evidence>
<evidence type="ECO:0000256" key="7">
    <source>
        <dbReference type="ARBA" id="ARBA00022679"/>
    </source>
</evidence>
<evidence type="ECO:0000313" key="14">
    <source>
        <dbReference type="EMBL" id="RKQ71783.1"/>
    </source>
</evidence>
<dbReference type="EC" id="2.5.1.15" evidence="5 12"/>
<dbReference type="InterPro" id="IPR011005">
    <property type="entry name" value="Dihydropteroate_synth-like_sf"/>
</dbReference>
<evidence type="ECO:0000256" key="1">
    <source>
        <dbReference type="ARBA" id="ARBA00000012"/>
    </source>
</evidence>
<comment type="pathway">
    <text evidence="3 12">Cofactor biosynthesis; tetrahydrofolate biosynthesis; 7,8-dihydrofolate from 2-amino-4-hydroxy-6-hydroxymethyl-7,8-dihydropteridine diphosphate and 4-aminobenzoate: step 1/2.</text>
</comment>
<organism evidence="14 15">
    <name type="scientific">Litorimonas taeanensis</name>
    <dbReference type="NCBI Taxonomy" id="568099"/>
    <lineage>
        <taxon>Bacteria</taxon>
        <taxon>Pseudomonadati</taxon>
        <taxon>Pseudomonadota</taxon>
        <taxon>Alphaproteobacteria</taxon>
        <taxon>Maricaulales</taxon>
        <taxon>Robiginitomaculaceae</taxon>
    </lineage>
</organism>
<evidence type="ECO:0000256" key="9">
    <source>
        <dbReference type="ARBA" id="ARBA00022842"/>
    </source>
</evidence>